<dbReference type="Pfam" id="PF18402">
    <property type="entry name" value="Thioredoxin_14"/>
    <property type="match status" value="1"/>
</dbReference>
<dbReference type="InterPro" id="IPR040694">
    <property type="entry name" value="UGGT_TRXL_2"/>
</dbReference>
<comment type="caution">
    <text evidence="9">The sequence shown here is derived from an EMBL/GenBank/DDBJ whole genome shotgun (WGS) entry which is preliminary data.</text>
</comment>
<organism evidence="9 10">
    <name type="scientific">Blattamonas nauphoetae</name>
    <dbReference type="NCBI Taxonomy" id="2049346"/>
    <lineage>
        <taxon>Eukaryota</taxon>
        <taxon>Metamonada</taxon>
        <taxon>Preaxostyla</taxon>
        <taxon>Oxymonadida</taxon>
        <taxon>Blattamonas</taxon>
    </lineage>
</organism>
<keyword evidence="10" id="KW-1185">Reference proteome</keyword>
<dbReference type="Pfam" id="PF18404">
    <property type="entry name" value="Glyco_transf_24"/>
    <property type="match status" value="1"/>
</dbReference>
<feature type="domain" description="UGGT thioredoxin-like" evidence="7">
    <location>
        <begin position="187"/>
        <end position="413"/>
    </location>
</feature>
<dbReference type="Proteomes" id="UP001281761">
    <property type="component" value="Unassembled WGS sequence"/>
</dbReference>
<feature type="domain" description="Glucosyltransferase 24 catalytic" evidence="8">
    <location>
        <begin position="1276"/>
        <end position="1517"/>
    </location>
</feature>
<dbReference type="InterPro" id="IPR040497">
    <property type="entry name" value="Glyco_transf_24"/>
</dbReference>
<accession>A0ABQ9XVS7</accession>
<dbReference type="PANTHER" id="PTHR11226:SF0">
    <property type="entry name" value="UDP-GLUCOSE:GLYCOPROTEIN GLUCOSYLTRANSFERASE"/>
    <property type="match status" value="1"/>
</dbReference>
<name>A0ABQ9XVS7_9EUKA</name>
<evidence type="ECO:0000256" key="2">
    <source>
        <dbReference type="ARBA" id="ARBA00022729"/>
    </source>
</evidence>
<feature type="region of interest" description="Disordered" evidence="5">
    <location>
        <begin position="1537"/>
        <end position="1569"/>
    </location>
</feature>
<gene>
    <name evidence="9" type="ORF">BLNAU_9452</name>
</gene>
<dbReference type="Pfam" id="PF18401">
    <property type="entry name" value="Thioredoxin_13"/>
    <property type="match status" value="1"/>
</dbReference>
<sequence>MSLAHPELIGDESNSSALKLYMNLASKTLTDARKQPLSFVTNTAGHLVSYIINKSSTPLNALTATISDFPIHLPQLLKTRTSKTIKEDISYNIDMFTSDHSLLLCNGRKIDPDSPLPSIISVLRQESIQIKRLLSYGLPSEAAISISSAGLMPALVSSRPFPQVFGGTYAYSMDTIRIACRVPSLSFYLNNIETQKEFKDWPKDPRKALMAQKGGIPHLRRNALVLSVWVDITSREGVSAILQINELLAQKAFVRFAVVPVIHPTGQKTSEESKSQSTSPSDEEQVQNWYIWHCLARTSTEACQIIESIARQGESVSPATVKKTLQKAGLFPAQEWNDIILGKNQTVDNEKQSIVKTIQHTNIPLPCALFNGILGPCDDIVNLVQTYIEQEFDLYRLLLSNGFMELRSKSPTYLAPIIRSNEMVETLWNATRTTKIIEHMRQYGVVTQTHIVSQTEAKMEEELRATGAFDEEGPREKIERGLRTGVMIQRKKLGGVSWGILGRQLRGFERYSFITSEVFSPQTIVSAVPVNPHAAQRYTRNTSWNEVTPPHRHPQRGIVVSGEGQNRQAFFLSEEDHLTFLTVLNFFSKPSKKTPTGVDVLGEKERMLKNETETVEEKELDPNSINSTLLKDTIPLTHILSIDIQNPVHRQTAINIIDGMKAGTSQIAFLWQKETFKTRLIDRCVGKLDKNLQLWFISDVLKGPDLNLKNVESFMMDWIETHIWEYRRSRSPKDTEEANDREVSFLKANAEFTTNESNNQTWDSVSRLNQILTNTGLLDDSSILLITNGFVRSLKSTRTSFEQLGFHSARTIRQIADTRSLNDLKTSTLVSSIDNTTSAISPAEFEALEASELIQRATPLFDTLVHTSESIIDFSSFKDLIFDPSTPRMDGHESILPSLFIAHLSLIQSIHSFSHPRATPVTRELLNVVEHNNASFTVPAPSGKPTLSILSSFNPLDVSQRKIPFILSVINTLHFNAEMNVFLTPYLHCPSELEKILSFYRFPTPFSDDQASSFTNLPMFISKEKKDGQKEFRTVEYKLSLDPPKGWSISELSASCDRQKIVLSNEKPTQAFSFHLDSLTAVLHIADTANLPASFTPIKYRSTSSRFTQTSLNTQWIERLTDNNGIATVGASIGSPTTIVFDDLGDKVHVWLWKERMNQDKDQFSNIWSKDASIGNIQQASGSNQITLTLSHHTWDQSSVNVFLSMHSTLFRKSLFSYQFDKRKERMKLQQGSSLSKAMRAMRISTTGKLDRNEKDVGDEELLKNDVANILVAPIGKHEEYRTKLFILSAQKQSPVRVFVYNHLLSSTFHNFLQTSQIDHRVVDCHEYQHIACPFRDSIIAHQAAGLMIYTDVVLPTSLHEIIVPNGAFYTKTDLNKLKTEMRETRKTAGGDLSIGAVRSCVERPEMHRYQDFMTDENSVFLSPTLLFFNLTDLRLEETQKELRTLFSQLSISFIDSSSTSTPICFNIINSLADKVSIAILRREWSWSRVWCKDDGRKGALIWSDEVCPDKQRSKLDVIGWLKDKDQQFKSFMETIETEQLKPQQTQSGQQKDPQSEDPPLASKEREEL</sequence>
<evidence type="ECO:0000256" key="5">
    <source>
        <dbReference type="SAM" id="MobiDB-lite"/>
    </source>
</evidence>
<keyword evidence="4" id="KW-0325">Glycoprotein</keyword>
<dbReference type="PANTHER" id="PTHR11226">
    <property type="entry name" value="UDP-GLUCOSE GLYCOPROTEIN:GLUCOSYLTRANSFERASE"/>
    <property type="match status" value="1"/>
</dbReference>
<evidence type="ECO:0000259" key="8">
    <source>
        <dbReference type="Pfam" id="PF18404"/>
    </source>
</evidence>
<protein>
    <submittedName>
        <fullName evidence="9">UDP-glucose:Glycoprotein Glucosyltransferase</fullName>
    </submittedName>
</protein>
<dbReference type="InterPro" id="IPR009448">
    <property type="entry name" value="UDP-g_GGtrans"/>
</dbReference>
<evidence type="ECO:0000313" key="10">
    <source>
        <dbReference type="Proteomes" id="UP001281761"/>
    </source>
</evidence>
<keyword evidence="2" id="KW-0732">Signal</keyword>
<evidence type="ECO:0000256" key="4">
    <source>
        <dbReference type="ARBA" id="ARBA00023180"/>
    </source>
</evidence>
<dbReference type="EMBL" id="JARBJD010000065">
    <property type="protein sequence ID" value="KAK2955593.1"/>
    <property type="molecule type" value="Genomic_DNA"/>
</dbReference>
<keyword evidence="3" id="KW-0256">Endoplasmic reticulum</keyword>
<reference evidence="9 10" key="1">
    <citation type="journal article" date="2022" name="bioRxiv">
        <title>Genomics of Preaxostyla Flagellates Illuminates Evolutionary Transitions and the Path Towards Mitochondrial Loss.</title>
        <authorList>
            <person name="Novak L.V.F."/>
            <person name="Treitli S.C."/>
            <person name="Pyrih J."/>
            <person name="Halakuc P."/>
            <person name="Pipaliya S.V."/>
            <person name="Vacek V."/>
            <person name="Brzon O."/>
            <person name="Soukal P."/>
            <person name="Eme L."/>
            <person name="Dacks J.B."/>
            <person name="Karnkowska A."/>
            <person name="Elias M."/>
            <person name="Hampl V."/>
        </authorList>
    </citation>
    <scope>NUCLEOTIDE SEQUENCE [LARGE SCALE GENOMIC DNA]</scope>
    <source>
        <strain evidence="9">NAU3</strain>
        <tissue evidence="9">Gut</tissue>
    </source>
</reference>
<proteinExistence type="predicted"/>
<dbReference type="InterPro" id="IPR040692">
    <property type="entry name" value="UGGT_TRXL_3"/>
</dbReference>
<evidence type="ECO:0000259" key="6">
    <source>
        <dbReference type="Pfam" id="PF18401"/>
    </source>
</evidence>
<comment type="subcellular location">
    <subcellularLocation>
        <location evidence="1">Endoplasmic reticulum lumen</location>
    </subcellularLocation>
</comment>
<feature type="compositionally biased region" description="Polar residues" evidence="5">
    <location>
        <begin position="1541"/>
        <end position="1553"/>
    </location>
</feature>
<evidence type="ECO:0000313" key="9">
    <source>
        <dbReference type="EMBL" id="KAK2955593.1"/>
    </source>
</evidence>
<feature type="domain" description="UGGT thioredoxin-like" evidence="6">
    <location>
        <begin position="48"/>
        <end position="146"/>
    </location>
</feature>
<evidence type="ECO:0000256" key="3">
    <source>
        <dbReference type="ARBA" id="ARBA00022824"/>
    </source>
</evidence>
<evidence type="ECO:0000259" key="7">
    <source>
        <dbReference type="Pfam" id="PF18402"/>
    </source>
</evidence>
<evidence type="ECO:0000256" key="1">
    <source>
        <dbReference type="ARBA" id="ARBA00004319"/>
    </source>
</evidence>